<organism evidence="3 4">
    <name type="scientific">Dyella halodurans</name>
    <dbReference type="NCBI Taxonomy" id="1920171"/>
    <lineage>
        <taxon>Bacteria</taxon>
        <taxon>Pseudomonadati</taxon>
        <taxon>Pseudomonadota</taxon>
        <taxon>Gammaproteobacteria</taxon>
        <taxon>Lysobacterales</taxon>
        <taxon>Rhodanobacteraceae</taxon>
        <taxon>Dyella</taxon>
    </lineage>
</organism>
<dbReference type="Gene3D" id="2.160.20.20">
    <property type="match status" value="1"/>
</dbReference>
<proteinExistence type="predicted"/>
<evidence type="ECO:0000313" key="4">
    <source>
        <dbReference type="Proteomes" id="UP001595961"/>
    </source>
</evidence>
<dbReference type="PRINTS" id="PR01484">
    <property type="entry name" value="PRTACTNFAMLY"/>
</dbReference>
<name>A0ABV9C2L6_9GAMM</name>
<sequence length="946" mass="96750">MLSGLFAGFAPNSTGLVTVNGGSISTDNPQSQYYIGFNGSGELDVSNGGHVFSASQSYVGYNGGSSGVLTVDGQGSTYTNAGFFVVANGGTGQLSVTNGGVVSTTTGTLQIGGGATATALVSGTGSRVSAGSYLGVGVGSSGNVLTITNGGTATSGSGTYLAFNPGSGGTIAVSNGGSLTSPLLVVGFSGAGDLQVQQHGAVTISGRTIIGADAATSSVEVGGAGAVLTVQNNNLIVGGQGNGALTISNQGTVTVTGTGGTSIGGQCSGLPAFCPTPLQGGSGAVTVSGAGSVLNAGTTLAIGQFGAGTLIVANGGEVLADAVTIAQNAGSVGTVDIGAPAGQTPIPPPGTLDPPTLVFGSGDGRIVFNHTDMSGNYVFDPVITGTGAVDVYSGNTVMSASSNYAGPTTIYGGVLSAGIANAFSPNASYAVQAAGTLNLNGFNQTVASLSNAGLVNMGSGTSPGTRLTTNSYLGQRGTISLNTYLGDDNSPSDRLVIDGGTATGQTYLRIVRAGGPGAATLGNGILVVDTLNGGSTDDEAFALSQRVVEGPYEYLLARGSRNPGNAQAWYLRSGRSTVVPPLDPGTEEPEVVPQGPEVGPQEPEEGPGEPEVGTEEPGVVPQGPEVPLYRPEVAAYLADQRQAGEMFVHSLHDRAGEPLWIETQGASPGDPSNSAWLRVVGRTTDSTSRDGNFAVDTDSTLIQGGGDLTRWDVGGESGRLHLGIMVGYGSARSDTVSAGDPARARGDIHGWSVGAYGTWYQDDKDKLGWYVDTWGTYGWFRNTVEGDTLPDVRYDSHALNLSGETGYALRIRQGSDWMLEPQAQLIYVNYGQDDVDEVNGTHVSGSDGSGWISRLGLRTYHNWVTDDGQRLQPYLTLNWWHDSVDNALAFNQVVLKDLYPKDRYEAKAGINLQLSHGWSAWTNLGYQWGNQNYRATIVRLGAKYAW</sequence>
<dbReference type="PANTHER" id="PTHR12338">
    <property type="entry name" value="AUTOTRANSPORTER"/>
    <property type="match status" value="1"/>
</dbReference>
<feature type="compositionally biased region" description="Acidic residues" evidence="1">
    <location>
        <begin position="602"/>
        <end position="614"/>
    </location>
</feature>
<dbReference type="NCBIfam" id="TIGR01414">
    <property type="entry name" value="autotrans_barl"/>
    <property type="match status" value="1"/>
</dbReference>
<dbReference type="InterPro" id="IPR012332">
    <property type="entry name" value="Autotransporter_pectin_lyase_C"/>
</dbReference>
<dbReference type="Pfam" id="PF18883">
    <property type="entry name" value="AC_1"/>
    <property type="match status" value="1"/>
</dbReference>
<reference evidence="4" key="1">
    <citation type="journal article" date="2019" name="Int. J. Syst. Evol. Microbiol.">
        <title>The Global Catalogue of Microorganisms (GCM) 10K type strain sequencing project: providing services to taxonomists for standard genome sequencing and annotation.</title>
        <authorList>
            <consortium name="The Broad Institute Genomics Platform"/>
            <consortium name="The Broad Institute Genome Sequencing Center for Infectious Disease"/>
            <person name="Wu L."/>
            <person name="Ma J."/>
        </authorList>
    </citation>
    <scope>NUCLEOTIDE SEQUENCE [LARGE SCALE GENOMIC DNA]</scope>
    <source>
        <strain evidence="4">CCM 4481</strain>
    </source>
</reference>
<protein>
    <submittedName>
        <fullName evidence="3">Autotransporter outer membrane beta-barrel domain-containing protein</fullName>
    </submittedName>
</protein>
<dbReference type="InterPro" id="IPR043990">
    <property type="entry name" value="AC_1"/>
</dbReference>
<dbReference type="Gene3D" id="2.40.128.130">
    <property type="entry name" value="Autotransporter beta-domain"/>
    <property type="match status" value="1"/>
</dbReference>
<keyword evidence="4" id="KW-1185">Reference proteome</keyword>
<dbReference type="InterPro" id="IPR005546">
    <property type="entry name" value="Autotransporte_beta"/>
</dbReference>
<dbReference type="InterPro" id="IPR050909">
    <property type="entry name" value="Bact_Autotransporter_VF"/>
</dbReference>
<feature type="compositionally biased region" description="Low complexity" evidence="1">
    <location>
        <begin position="591"/>
        <end position="601"/>
    </location>
</feature>
<dbReference type="Proteomes" id="UP001595961">
    <property type="component" value="Unassembled WGS sequence"/>
</dbReference>
<evidence type="ECO:0000313" key="3">
    <source>
        <dbReference type="EMBL" id="MFC4527264.1"/>
    </source>
</evidence>
<dbReference type="CDD" id="cd01344">
    <property type="entry name" value="PL2_Passenger_AT"/>
    <property type="match status" value="1"/>
</dbReference>
<feature type="region of interest" description="Disordered" evidence="1">
    <location>
        <begin position="577"/>
        <end position="624"/>
    </location>
</feature>
<dbReference type="InterPro" id="IPR030895">
    <property type="entry name" value="T5SS_PEPC_rpt"/>
</dbReference>
<dbReference type="SMART" id="SM00869">
    <property type="entry name" value="Autotransporter"/>
    <property type="match status" value="1"/>
</dbReference>
<dbReference type="InterPro" id="IPR006315">
    <property type="entry name" value="OM_autotransptr_brl_dom"/>
</dbReference>
<dbReference type="NCBIfam" id="TIGR04393">
    <property type="entry name" value="rpt_T5SS_PEPC"/>
    <property type="match status" value="4"/>
</dbReference>
<dbReference type="PANTHER" id="PTHR12338:SF5">
    <property type="entry name" value="ANTIGEN 43-RELATED"/>
    <property type="match status" value="1"/>
</dbReference>
<feature type="domain" description="Autotransporter" evidence="2">
    <location>
        <begin position="668"/>
        <end position="946"/>
    </location>
</feature>
<dbReference type="Pfam" id="PF03797">
    <property type="entry name" value="Autotransporter"/>
    <property type="match status" value="1"/>
</dbReference>
<dbReference type="PROSITE" id="PS51208">
    <property type="entry name" value="AUTOTRANSPORTER"/>
    <property type="match status" value="1"/>
</dbReference>
<evidence type="ECO:0000259" key="2">
    <source>
        <dbReference type="PROSITE" id="PS51208"/>
    </source>
</evidence>
<dbReference type="InterPro" id="IPR011050">
    <property type="entry name" value="Pectin_lyase_fold/virulence"/>
</dbReference>
<dbReference type="InterPro" id="IPR036709">
    <property type="entry name" value="Autotransporte_beta_dom_sf"/>
</dbReference>
<comment type="caution">
    <text evidence="3">The sequence shown here is derived from an EMBL/GenBank/DDBJ whole genome shotgun (WGS) entry which is preliminary data.</text>
</comment>
<feature type="compositionally biased region" description="Low complexity" evidence="1">
    <location>
        <begin position="615"/>
        <end position="624"/>
    </location>
</feature>
<dbReference type="SUPFAM" id="SSF103515">
    <property type="entry name" value="Autotransporter"/>
    <property type="match status" value="1"/>
</dbReference>
<dbReference type="EMBL" id="JBHSGA010000017">
    <property type="protein sequence ID" value="MFC4527264.1"/>
    <property type="molecule type" value="Genomic_DNA"/>
</dbReference>
<evidence type="ECO:0000256" key="1">
    <source>
        <dbReference type="SAM" id="MobiDB-lite"/>
    </source>
</evidence>
<dbReference type="InterPro" id="IPR003991">
    <property type="entry name" value="Pertactin_virulence_factor"/>
</dbReference>
<gene>
    <name evidence="3" type="ORF">ACFO5W_11530</name>
</gene>
<dbReference type="SUPFAM" id="SSF51126">
    <property type="entry name" value="Pectin lyase-like"/>
    <property type="match status" value="1"/>
</dbReference>
<accession>A0ABV9C2L6</accession>